<dbReference type="Proteomes" id="UP000030706">
    <property type="component" value="Unassembled WGS sequence"/>
</dbReference>
<dbReference type="HOGENOM" id="CLU_1061666_0_0_1"/>
<gene>
    <name evidence="1" type="ORF">M438DRAFT_78527</name>
</gene>
<reference evidence="1 2" key="1">
    <citation type="journal article" date="2014" name="BMC Genomics">
        <title>Genome sequencing of four Aureobasidium pullulans varieties: biotechnological potential, stress tolerance, and description of new species.</title>
        <authorList>
            <person name="Gostin Ar C."/>
            <person name="Ohm R.A."/>
            <person name="Kogej T."/>
            <person name="Sonjak S."/>
            <person name="Turk M."/>
            <person name="Zajc J."/>
            <person name="Zalar P."/>
            <person name="Grube M."/>
            <person name="Sun H."/>
            <person name="Han J."/>
            <person name="Sharma A."/>
            <person name="Chiniquy J."/>
            <person name="Ngan C.Y."/>
            <person name="Lipzen A."/>
            <person name="Barry K."/>
            <person name="Grigoriev I.V."/>
            <person name="Gunde-Cimerman N."/>
        </authorList>
    </citation>
    <scope>NUCLEOTIDE SEQUENCE [LARGE SCALE GENOMIC DNA]</scope>
    <source>
        <strain evidence="1 2">EXF-150</strain>
    </source>
</reference>
<sequence>MHQREGKRLSPKLRHLATQISSQGARILFEPVLSRLTSLTIGLLNSKDVWFSLIGRLTTFRSLIIHSSVKKFASPHFEAPGNLHALEKPIVSLPMDPGEDKVVTDEQFSTLTSGMPLLRSLEFKFRLRLSLTASTSVAVNCPLLEVCRLSTPVDITAWTQTKAPVFPALQVLHLPHWTFEAQWWMEGGNRLDPSIATYGSEEAHQLSTLCPKLQYLRLACVDYGKHELEQYRKVRKPRSQAIMSSRATLSMLSSMHGATPSL</sequence>
<evidence type="ECO:0000313" key="2">
    <source>
        <dbReference type="Proteomes" id="UP000030706"/>
    </source>
</evidence>
<evidence type="ECO:0008006" key="3">
    <source>
        <dbReference type="Google" id="ProtNLM"/>
    </source>
</evidence>
<dbReference type="SUPFAM" id="SSF52047">
    <property type="entry name" value="RNI-like"/>
    <property type="match status" value="1"/>
</dbReference>
<protein>
    <recommendedName>
        <fullName evidence="3">F-box domain-containing protein</fullName>
    </recommendedName>
</protein>
<dbReference type="GeneID" id="40752627"/>
<dbReference type="Gene3D" id="3.80.10.10">
    <property type="entry name" value="Ribonuclease Inhibitor"/>
    <property type="match status" value="1"/>
</dbReference>
<proteinExistence type="predicted"/>
<name>A0A074XH61_AURPU</name>
<keyword evidence="2" id="KW-1185">Reference proteome</keyword>
<dbReference type="EMBL" id="KL584992">
    <property type="protein sequence ID" value="KEQ81387.1"/>
    <property type="molecule type" value="Genomic_DNA"/>
</dbReference>
<dbReference type="InterPro" id="IPR032675">
    <property type="entry name" value="LRR_dom_sf"/>
</dbReference>
<organism evidence="1 2">
    <name type="scientific">Aureobasidium pullulans EXF-150</name>
    <dbReference type="NCBI Taxonomy" id="1043002"/>
    <lineage>
        <taxon>Eukaryota</taxon>
        <taxon>Fungi</taxon>
        <taxon>Dikarya</taxon>
        <taxon>Ascomycota</taxon>
        <taxon>Pezizomycotina</taxon>
        <taxon>Dothideomycetes</taxon>
        <taxon>Dothideomycetidae</taxon>
        <taxon>Dothideales</taxon>
        <taxon>Saccotheciaceae</taxon>
        <taxon>Aureobasidium</taxon>
    </lineage>
</organism>
<evidence type="ECO:0000313" key="1">
    <source>
        <dbReference type="EMBL" id="KEQ81387.1"/>
    </source>
</evidence>
<dbReference type="RefSeq" id="XP_029757574.1">
    <property type="nucleotide sequence ID" value="XM_029910321.1"/>
</dbReference>
<accession>A0A074XH61</accession>
<dbReference type="AlphaFoldDB" id="A0A074XH61"/>